<dbReference type="OrthoDB" id="8453171at2"/>
<evidence type="ECO:0000313" key="2">
    <source>
        <dbReference type="EMBL" id="AJA07460.1"/>
    </source>
</evidence>
<protein>
    <submittedName>
        <fullName evidence="2">Uncharacterized protein</fullName>
    </submittedName>
</protein>
<dbReference type="EMBL" id="CP009122">
    <property type="protein sequence ID" value="AJA07460.1"/>
    <property type="molecule type" value="Genomic_DNA"/>
</dbReference>
<sequence length="351" mass="38240">MLKQDSSREDAGATLKATASSPPPRQDIPQANLYATASLIAPAEPHSVGHLGDEAQIKFADRTPSDCGHFVNASHDRGAAVGSELTDQGQPCFGTPAPDSLIGEIVSIYRRYEDLRRARQRIELQAIATCRTVCGGDKTEGMKLYKAPTEQVALWLMPYGAAMAPLTVAIKEHEKLLTKLGKKLPVAAWADTVPGLSPRFLAAIVGECGTGPGEFKSVSALWKRMGMAVINGGRQRRVTGDAAIEHGYVARRRALMWNIGDQVAVRQGVRNPKDDDGKPTGANAINDWGALYLERKAYEIAREVEPGKPVTPMHAHNRAKRYVEKRLLRELWKAWRRALARPEPSGIAPAS</sequence>
<dbReference type="Proteomes" id="UP000030907">
    <property type="component" value="Chromosome"/>
</dbReference>
<dbReference type="RefSeq" id="WP_148309000.1">
    <property type="nucleotide sequence ID" value="NZ_CP009122.1"/>
</dbReference>
<dbReference type="HOGENOM" id="CLU_789640_0_0_5"/>
<feature type="compositionally biased region" description="Basic and acidic residues" evidence="1">
    <location>
        <begin position="1"/>
        <end position="11"/>
    </location>
</feature>
<accession>A0A0A7PBT4</accession>
<name>A0A0A7PBT4_9SPHN</name>
<keyword evidence="3" id="KW-1185">Reference proteome</keyword>
<organism evidence="2 3">
    <name type="scientific">Sphingopyxis fribergensis</name>
    <dbReference type="NCBI Taxonomy" id="1515612"/>
    <lineage>
        <taxon>Bacteria</taxon>
        <taxon>Pseudomonadati</taxon>
        <taxon>Pseudomonadota</taxon>
        <taxon>Alphaproteobacteria</taxon>
        <taxon>Sphingomonadales</taxon>
        <taxon>Sphingomonadaceae</taxon>
        <taxon>Sphingopyxis</taxon>
    </lineage>
</organism>
<gene>
    <name evidence="2" type="ORF">SKP52_02625</name>
</gene>
<proteinExistence type="predicted"/>
<reference evidence="2 3" key="1">
    <citation type="journal article" date="2015" name="Int. J. Syst. Evol. Microbiol.">
        <title>Description of Sphingopyxis fribergensis sp. nov. - a soil bacterium with the ability to degrade styrene and phenylacetic acid.</title>
        <authorList>
            <person name="Oelschlagel M."/>
            <person name="Ruckert C."/>
            <person name="Kalinowski J."/>
            <person name="Schmidt G."/>
            <person name="Schlomann M."/>
            <person name="Tischler D."/>
        </authorList>
    </citation>
    <scope>NUCLEOTIDE SEQUENCE [LARGE SCALE GENOMIC DNA]</scope>
    <source>
        <strain evidence="2 3">Kp5.2</strain>
    </source>
</reference>
<evidence type="ECO:0000256" key="1">
    <source>
        <dbReference type="SAM" id="MobiDB-lite"/>
    </source>
</evidence>
<dbReference type="KEGG" id="sphk:SKP52_02625"/>
<dbReference type="AlphaFoldDB" id="A0A0A7PBT4"/>
<dbReference type="STRING" id="1515612.SKP52_02625"/>
<feature type="region of interest" description="Disordered" evidence="1">
    <location>
        <begin position="1"/>
        <end position="29"/>
    </location>
</feature>
<evidence type="ECO:0000313" key="3">
    <source>
        <dbReference type="Proteomes" id="UP000030907"/>
    </source>
</evidence>